<feature type="domain" description="FHA" evidence="6">
    <location>
        <begin position="187"/>
        <end position="239"/>
    </location>
</feature>
<dbReference type="GO" id="GO:0005524">
    <property type="term" value="F:ATP binding"/>
    <property type="evidence" value="ECO:0007669"/>
    <property type="project" value="UniProtKB-UniRule"/>
</dbReference>
<keyword evidence="8" id="KW-0723">Serine/threonine-protein kinase</keyword>
<comment type="similarity">
    <text evidence="1">Belongs to the protein kinase superfamily. CAMK Ser/Thr protein kinase family. CHEK2 subfamily.</text>
</comment>
<dbReference type="InterPro" id="IPR017441">
    <property type="entry name" value="Protein_kinase_ATP_BS"/>
</dbReference>
<keyword evidence="8" id="KW-0418">Kinase</keyword>
<dbReference type="InterPro" id="IPR008984">
    <property type="entry name" value="SMAD_FHA_dom_sf"/>
</dbReference>
<comment type="caution">
    <text evidence="8">The sequence shown here is derived from an EMBL/GenBank/DDBJ whole genome shotgun (WGS) entry which is preliminary data.</text>
</comment>
<evidence type="ECO:0000256" key="2">
    <source>
        <dbReference type="ARBA" id="ARBA00022741"/>
    </source>
</evidence>
<dbReference type="SUPFAM" id="SSF49879">
    <property type="entry name" value="SMAD/FHA domain"/>
    <property type="match status" value="1"/>
</dbReference>
<dbReference type="PROSITE" id="PS50011">
    <property type="entry name" value="PROTEIN_KINASE_DOM"/>
    <property type="match status" value="1"/>
</dbReference>
<evidence type="ECO:0000259" key="6">
    <source>
        <dbReference type="PROSITE" id="PS50006"/>
    </source>
</evidence>
<feature type="binding site" evidence="4">
    <location>
        <position position="308"/>
    </location>
    <ligand>
        <name>ATP</name>
        <dbReference type="ChEBI" id="CHEBI:30616"/>
    </ligand>
</feature>
<dbReference type="CDD" id="cd05117">
    <property type="entry name" value="STKc_CAMK"/>
    <property type="match status" value="1"/>
</dbReference>
<dbReference type="AlphaFoldDB" id="A0AAJ0DFF7"/>
<proteinExistence type="inferred from homology"/>
<dbReference type="GO" id="GO:0004674">
    <property type="term" value="F:protein serine/threonine kinase activity"/>
    <property type="evidence" value="ECO:0007669"/>
    <property type="project" value="UniProtKB-KW"/>
</dbReference>
<evidence type="ECO:0000256" key="4">
    <source>
        <dbReference type="PROSITE-ProRule" id="PRU10141"/>
    </source>
</evidence>
<dbReference type="Gene3D" id="1.10.510.10">
    <property type="entry name" value="Transferase(Phosphotransferase) domain 1"/>
    <property type="match status" value="1"/>
</dbReference>
<dbReference type="InterPro" id="IPR000719">
    <property type="entry name" value="Prot_kinase_dom"/>
</dbReference>
<dbReference type="Pfam" id="PF00498">
    <property type="entry name" value="FHA"/>
    <property type="match status" value="1"/>
</dbReference>
<dbReference type="Pfam" id="PF00069">
    <property type="entry name" value="Pkinase"/>
    <property type="match status" value="1"/>
</dbReference>
<dbReference type="PANTHER" id="PTHR24347">
    <property type="entry name" value="SERINE/THREONINE-PROTEIN KINASE"/>
    <property type="match status" value="1"/>
</dbReference>
<evidence type="ECO:0000259" key="7">
    <source>
        <dbReference type="PROSITE" id="PS50011"/>
    </source>
</evidence>
<dbReference type="InterPro" id="IPR000253">
    <property type="entry name" value="FHA_dom"/>
</dbReference>
<dbReference type="InterPro" id="IPR008271">
    <property type="entry name" value="Ser/Thr_kinase_AS"/>
</dbReference>
<dbReference type="SMART" id="SM00220">
    <property type="entry name" value="S_TKc"/>
    <property type="match status" value="1"/>
</dbReference>
<keyword evidence="2 4" id="KW-0547">Nucleotide-binding</keyword>
<reference evidence="8" key="1">
    <citation type="submission" date="2023-04" db="EMBL/GenBank/DDBJ databases">
        <title>Black Yeasts Isolated from many extreme environments.</title>
        <authorList>
            <person name="Coleine C."/>
            <person name="Stajich J.E."/>
            <person name="Selbmann L."/>
        </authorList>
    </citation>
    <scope>NUCLEOTIDE SEQUENCE</scope>
    <source>
        <strain evidence="8">CCFEE 5312</strain>
    </source>
</reference>
<feature type="compositionally biased region" description="Polar residues" evidence="5">
    <location>
        <begin position="89"/>
        <end position="106"/>
    </location>
</feature>
<protein>
    <submittedName>
        <fullName evidence="8">Serine/threonine protein kinase</fullName>
        <ecNumber evidence="8">2.7.11.1</ecNumber>
    </submittedName>
</protein>
<organism evidence="8 9">
    <name type="scientific">Extremus antarcticus</name>
    <dbReference type="NCBI Taxonomy" id="702011"/>
    <lineage>
        <taxon>Eukaryota</taxon>
        <taxon>Fungi</taxon>
        <taxon>Dikarya</taxon>
        <taxon>Ascomycota</taxon>
        <taxon>Pezizomycotina</taxon>
        <taxon>Dothideomycetes</taxon>
        <taxon>Dothideomycetidae</taxon>
        <taxon>Mycosphaerellales</taxon>
        <taxon>Extremaceae</taxon>
        <taxon>Extremus</taxon>
    </lineage>
</organism>
<feature type="region of interest" description="Disordered" evidence="5">
    <location>
        <begin position="1"/>
        <end position="107"/>
    </location>
</feature>
<dbReference type="FunFam" id="1.10.510.10:FF:001380">
    <property type="entry name" value="Checkpoint kinase 2-like protein"/>
    <property type="match status" value="1"/>
</dbReference>
<gene>
    <name evidence="8" type="primary">DUN1</name>
    <name evidence="8" type="ORF">LTR09_005680</name>
</gene>
<evidence type="ECO:0000313" key="9">
    <source>
        <dbReference type="Proteomes" id="UP001271007"/>
    </source>
</evidence>
<dbReference type="Proteomes" id="UP001271007">
    <property type="component" value="Unassembled WGS sequence"/>
</dbReference>
<feature type="compositionally biased region" description="Basic and acidic residues" evidence="5">
    <location>
        <begin position="49"/>
        <end position="60"/>
    </location>
</feature>
<evidence type="ECO:0000256" key="3">
    <source>
        <dbReference type="ARBA" id="ARBA00022840"/>
    </source>
</evidence>
<dbReference type="PROSITE" id="PS00107">
    <property type="entry name" value="PROTEIN_KINASE_ATP"/>
    <property type="match status" value="1"/>
</dbReference>
<dbReference type="SMART" id="SM00240">
    <property type="entry name" value="FHA"/>
    <property type="match status" value="1"/>
</dbReference>
<dbReference type="InterPro" id="IPR011009">
    <property type="entry name" value="Kinase-like_dom_sf"/>
</dbReference>
<feature type="domain" description="Protein kinase" evidence="7">
    <location>
        <begin position="278"/>
        <end position="543"/>
    </location>
</feature>
<accession>A0AAJ0DFF7</accession>
<dbReference type="PROSITE" id="PS00108">
    <property type="entry name" value="PROTEIN_KINASE_ST"/>
    <property type="match status" value="1"/>
</dbReference>
<dbReference type="EMBL" id="JAWDJX010000017">
    <property type="protein sequence ID" value="KAK3053054.1"/>
    <property type="molecule type" value="Genomic_DNA"/>
</dbReference>
<name>A0AAJ0DFF7_9PEZI</name>
<evidence type="ECO:0000313" key="8">
    <source>
        <dbReference type="EMBL" id="KAK3053054.1"/>
    </source>
</evidence>
<evidence type="ECO:0000256" key="1">
    <source>
        <dbReference type="ARBA" id="ARBA00005575"/>
    </source>
</evidence>
<dbReference type="Gene3D" id="2.60.200.20">
    <property type="match status" value="1"/>
</dbReference>
<dbReference type="SUPFAM" id="SSF56112">
    <property type="entry name" value="Protein kinase-like (PK-like)"/>
    <property type="match status" value="1"/>
</dbReference>
<keyword evidence="3 4" id="KW-0067">ATP-binding</keyword>
<evidence type="ECO:0000256" key="5">
    <source>
        <dbReference type="SAM" id="MobiDB-lite"/>
    </source>
</evidence>
<feature type="region of interest" description="Disordered" evidence="5">
    <location>
        <begin position="150"/>
        <end position="172"/>
    </location>
</feature>
<dbReference type="EC" id="2.7.11.1" evidence="8"/>
<sequence length="682" mass="76376">MAERQSLKRGRPSASDSNDAKKPRRSARLSHLEGEAEQTKQGGLPSPVTRRDTTEDEQPRESTASPPPKAEEIQQSATPRSSPPPASQINGLSSPPSDTQPYSQFISPPPIAYEVEDEEAEAVWGYLVPVDGYTEPLVFRDRAACPIPPKMLGEASGKQKTSKKHWKKKEEDYETEKNVNGIPVGGYLLGRHPECDRIIDVPTVSNRHALFFNEKKGGNRIAVLEDFSGNGTYVNDAYVGRNKRRELSDGDEISILDQARFIFRYPRSRGTGQFHQNYALQGQLGKGHFATVYLATEKSTGLRFAVKKFEKRGGPGARSMVDGLQQEIAVLKGVSHPNMLCLKDTYDENDGVYLILELAPEGELFNWIVMKQKLSEVETRKVFIQLFQGVKYLHERNIVHRDIKPENILLIDKDLNVKLADFGLAKIIGEESFTTTLCGTPSYVAPEILEQTNHRRYTRAVDVWSLGVVLYICLCGFPPFSDELYSSTNPYNLSQQIKQGRFDYPSPYWDSVGDEALDLIDRMLTVDVEKRITIDECLEHPWTTQQPMSLTDSTDGLTGALAGLDFSRRKPHRERTLLSSINDVKVERVIDTPTDDKPPVKVFDKNVTPYFVTNSQTGNGVKVVKKGQKGHVEKTIEPSPADGRDPTEFIEMGGKGDQVLYADEPNESRYPDRIMKAGAPQE</sequence>
<keyword evidence="8" id="KW-0808">Transferase</keyword>
<keyword evidence="9" id="KW-1185">Reference proteome</keyword>
<dbReference type="PROSITE" id="PS50006">
    <property type="entry name" value="FHA_DOMAIN"/>
    <property type="match status" value="1"/>
</dbReference>